<dbReference type="InterPro" id="IPR036737">
    <property type="entry name" value="OmpA-like_sf"/>
</dbReference>
<sequence length="642" mass="73671">MKYNNTITLFTIAFFMLLGVTAQEKELKKANEEYQNSAYKDAAKAYLKVVKSGNESSEVLLKLGNAYYFNADYSKAATWYEKLYSTKDAQEDQSYLLRYSQSLRAIGEKQQAEKIYNEFLKVSGSLDKNLKNSEDYLNIIELNSNRYKLDSLEMINSKYMDYGAFLRNDTLYFSSARNTRTSIGRIDAWDNERFLDIYTAVLDPKTNHYSKPKQLKGAVNSKYHESSAVVTKDGKTMYFTKSNNTPLDKNSKIARLKIYRATKGANGNWGNIEDLTINGDSYSTAHPALSPNEKILYYVSDMPGSYGETDIYSVDIYNQGTLGKPKNLGPKVNTKGRESFPFITSKYELYFSSDGHFGLGGYDVFYFDLASRRQQLINVGKPINSSKDDYAFSINNANKKGFLSSDRSGVDNIYKFTEIIPIREVIEYDLEGVIIDQETNKPIAGVVVTVTDTDGKIQSKGVTDANGKFSLRVSKFKPNILKAENDNYVFTDKFIPEQYDGGNIRLELKKKKVEVKNDEDFKRILNTRIYYDYNKANIRKDAIAKLEKLIEFLQKHREVSLEIKSYADSRGRPEYNLKLSDKRTQKVIEFIEKRGVNKSRLIGKGYGETEPVIDCQYPKKCSQKEYQLNRRTEFQIIKKQKK</sequence>
<keyword evidence="2 5" id="KW-0472">Membrane</keyword>
<comment type="caution">
    <text evidence="7">The sequence shown here is derived from an EMBL/GenBank/DDBJ whole genome shotgun (WGS) entry which is preliminary data.</text>
</comment>
<dbReference type="SUPFAM" id="SSF103088">
    <property type="entry name" value="OmpA-like"/>
    <property type="match status" value="1"/>
</dbReference>
<dbReference type="Gene3D" id="2.60.40.1120">
    <property type="entry name" value="Carboxypeptidase-like, regulatory domain"/>
    <property type="match status" value="1"/>
</dbReference>
<dbReference type="InterPro" id="IPR011659">
    <property type="entry name" value="WD40"/>
</dbReference>
<dbReference type="Pfam" id="PF00691">
    <property type="entry name" value="OmpA"/>
    <property type="match status" value="1"/>
</dbReference>
<evidence type="ECO:0000313" key="7">
    <source>
        <dbReference type="EMBL" id="KAB1157302.1"/>
    </source>
</evidence>
<keyword evidence="3" id="KW-0998">Cell outer membrane</keyword>
<dbReference type="OrthoDB" id="9809364at2"/>
<dbReference type="SUPFAM" id="SSF48452">
    <property type="entry name" value="TPR-like"/>
    <property type="match status" value="1"/>
</dbReference>
<dbReference type="Gene3D" id="2.120.10.30">
    <property type="entry name" value="TolB, C-terminal domain"/>
    <property type="match status" value="1"/>
</dbReference>
<organism evidence="7 8">
    <name type="scientific">Tenacibaculum aiptasiae</name>
    <dbReference type="NCBI Taxonomy" id="426481"/>
    <lineage>
        <taxon>Bacteria</taxon>
        <taxon>Pseudomonadati</taxon>
        <taxon>Bacteroidota</taxon>
        <taxon>Flavobacteriia</taxon>
        <taxon>Flavobacteriales</taxon>
        <taxon>Flavobacteriaceae</taxon>
        <taxon>Tenacibaculum</taxon>
    </lineage>
</organism>
<dbReference type="InterPro" id="IPR011042">
    <property type="entry name" value="6-blade_b-propeller_TolB-like"/>
</dbReference>
<feature type="repeat" description="TPR" evidence="4">
    <location>
        <begin position="57"/>
        <end position="90"/>
    </location>
</feature>
<dbReference type="CDD" id="cd07185">
    <property type="entry name" value="OmpA_C-like"/>
    <property type="match status" value="1"/>
</dbReference>
<dbReference type="InterPro" id="IPR006665">
    <property type="entry name" value="OmpA-like"/>
</dbReference>
<accession>A0A7J5AI60</accession>
<dbReference type="PANTHER" id="PTHR30329:SF21">
    <property type="entry name" value="LIPOPROTEIN YIAD-RELATED"/>
    <property type="match status" value="1"/>
</dbReference>
<dbReference type="AlphaFoldDB" id="A0A7J5AI60"/>
<dbReference type="EMBL" id="WAAU01000014">
    <property type="protein sequence ID" value="KAB1157302.1"/>
    <property type="molecule type" value="Genomic_DNA"/>
</dbReference>
<reference evidence="7 8" key="1">
    <citation type="submission" date="2019-09" db="EMBL/GenBank/DDBJ databases">
        <authorList>
            <person name="Cao W.R."/>
        </authorList>
    </citation>
    <scope>NUCLEOTIDE SEQUENCE [LARGE SCALE GENOMIC DNA]</scope>
    <source>
        <strain evidence="8">a4</strain>
    </source>
</reference>
<dbReference type="InterPro" id="IPR019734">
    <property type="entry name" value="TPR_rpt"/>
</dbReference>
<evidence type="ECO:0000256" key="5">
    <source>
        <dbReference type="PROSITE-ProRule" id="PRU00473"/>
    </source>
</evidence>
<dbReference type="SUPFAM" id="SSF49464">
    <property type="entry name" value="Carboxypeptidase regulatory domain-like"/>
    <property type="match status" value="1"/>
</dbReference>
<evidence type="ECO:0000256" key="1">
    <source>
        <dbReference type="ARBA" id="ARBA00004442"/>
    </source>
</evidence>
<name>A0A7J5AI60_9FLAO</name>
<dbReference type="RefSeq" id="WP_150899971.1">
    <property type="nucleotide sequence ID" value="NZ_WAAU01000014.1"/>
</dbReference>
<evidence type="ECO:0000256" key="4">
    <source>
        <dbReference type="PROSITE-ProRule" id="PRU00339"/>
    </source>
</evidence>
<dbReference type="SUPFAM" id="SSF82171">
    <property type="entry name" value="DPP6 N-terminal domain-like"/>
    <property type="match status" value="1"/>
</dbReference>
<dbReference type="InterPro" id="IPR006664">
    <property type="entry name" value="OMP_bac"/>
</dbReference>
<evidence type="ECO:0000259" key="6">
    <source>
        <dbReference type="PROSITE" id="PS51123"/>
    </source>
</evidence>
<dbReference type="InterPro" id="IPR011990">
    <property type="entry name" value="TPR-like_helical_dom_sf"/>
</dbReference>
<proteinExistence type="predicted"/>
<protein>
    <submittedName>
        <fullName evidence="7">OmpA family protein</fullName>
    </submittedName>
</protein>
<dbReference type="PROSITE" id="PS50005">
    <property type="entry name" value="TPR"/>
    <property type="match status" value="1"/>
</dbReference>
<gene>
    <name evidence="7" type="ORF">F7018_10245</name>
</gene>
<dbReference type="PRINTS" id="PR01021">
    <property type="entry name" value="OMPADOMAIN"/>
</dbReference>
<dbReference type="Gene3D" id="1.25.40.10">
    <property type="entry name" value="Tetratricopeptide repeat domain"/>
    <property type="match status" value="1"/>
</dbReference>
<keyword evidence="4" id="KW-0802">TPR repeat</keyword>
<dbReference type="Pfam" id="PF07676">
    <property type="entry name" value="PD40"/>
    <property type="match status" value="2"/>
</dbReference>
<dbReference type="Proteomes" id="UP000467305">
    <property type="component" value="Unassembled WGS sequence"/>
</dbReference>
<dbReference type="InterPro" id="IPR050330">
    <property type="entry name" value="Bact_OuterMem_StrucFunc"/>
</dbReference>
<evidence type="ECO:0000256" key="2">
    <source>
        <dbReference type="ARBA" id="ARBA00023136"/>
    </source>
</evidence>
<keyword evidence="8" id="KW-1185">Reference proteome</keyword>
<evidence type="ECO:0000313" key="8">
    <source>
        <dbReference type="Proteomes" id="UP000467305"/>
    </source>
</evidence>
<dbReference type="GO" id="GO:0009279">
    <property type="term" value="C:cell outer membrane"/>
    <property type="evidence" value="ECO:0007669"/>
    <property type="project" value="UniProtKB-SubCell"/>
</dbReference>
<dbReference type="InterPro" id="IPR008969">
    <property type="entry name" value="CarboxyPept-like_regulatory"/>
</dbReference>
<dbReference type="Pfam" id="PF13620">
    <property type="entry name" value="CarboxypepD_reg"/>
    <property type="match status" value="1"/>
</dbReference>
<comment type="subcellular location">
    <subcellularLocation>
        <location evidence="1">Cell outer membrane</location>
    </subcellularLocation>
</comment>
<dbReference type="PROSITE" id="PS51123">
    <property type="entry name" value="OMPA_2"/>
    <property type="match status" value="1"/>
</dbReference>
<dbReference type="PANTHER" id="PTHR30329">
    <property type="entry name" value="STATOR ELEMENT OF FLAGELLAR MOTOR COMPLEX"/>
    <property type="match status" value="1"/>
</dbReference>
<feature type="domain" description="OmpA-like" evidence="6">
    <location>
        <begin position="519"/>
        <end position="640"/>
    </location>
</feature>
<evidence type="ECO:0000256" key="3">
    <source>
        <dbReference type="ARBA" id="ARBA00023237"/>
    </source>
</evidence>
<dbReference type="Gene3D" id="3.30.1330.60">
    <property type="entry name" value="OmpA-like domain"/>
    <property type="match status" value="1"/>
</dbReference>